<keyword evidence="3" id="KW-1185">Reference proteome</keyword>
<dbReference type="RefSeq" id="WP_133314673.1">
    <property type="nucleotide sequence ID" value="NZ_SMTL01000001.1"/>
</dbReference>
<dbReference type="PANTHER" id="PTHR33164:SF105">
    <property type="entry name" value="TRANSCRIPTIONAL REPRESSOR PROTEIN-RELATED"/>
    <property type="match status" value="1"/>
</dbReference>
<dbReference type="GO" id="GO:0006950">
    <property type="term" value="P:response to stress"/>
    <property type="evidence" value="ECO:0007669"/>
    <property type="project" value="TreeGrafter"/>
</dbReference>
<dbReference type="GO" id="GO:0003700">
    <property type="term" value="F:DNA-binding transcription factor activity"/>
    <property type="evidence" value="ECO:0007669"/>
    <property type="project" value="InterPro"/>
</dbReference>
<dbReference type="InterPro" id="IPR039422">
    <property type="entry name" value="MarR/SlyA-like"/>
</dbReference>
<evidence type="ECO:0000313" key="2">
    <source>
        <dbReference type="EMBL" id="TDK39224.1"/>
    </source>
</evidence>
<organism evidence="2 3">
    <name type="scientific">Rhizobium deserti</name>
    <dbReference type="NCBI Taxonomy" id="2547961"/>
    <lineage>
        <taxon>Bacteria</taxon>
        <taxon>Pseudomonadati</taxon>
        <taxon>Pseudomonadota</taxon>
        <taxon>Alphaproteobacteria</taxon>
        <taxon>Hyphomicrobiales</taxon>
        <taxon>Rhizobiaceae</taxon>
        <taxon>Rhizobium/Agrobacterium group</taxon>
        <taxon>Rhizobium</taxon>
    </lineage>
</organism>
<accession>A0A4R5UNA7</accession>
<dbReference type="PANTHER" id="PTHR33164">
    <property type="entry name" value="TRANSCRIPTIONAL REGULATOR, MARR FAMILY"/>
    <property type="match status" value="1"/>
</dbReference>
<gene>
    <name evidence="2" type="ORF">E2F50_03620</name>
</gene>
<dbReference type="Gene3D" id="1.10.10.10">
    <property type="entry name" value="Winged helix-like DNA-binding domain superfamily/Winged helix DNA-binding domain"/>
    <property type="match status" value="1"/>
</dbReference>
<proteinExistence type="predicted"/>
<dbReference type="AlphaFoldDB" id="A0A4R5UNA7"/>
<dbReference type="SMART" id="SM00347">
    <property type="entry name" value="HTH_MARR"/>
    <property type="match status" value="1"/>
</dbReference>
<dbReference type="InterPro" id="IPR036390">
    <property type="entry name" value="WH_DNA-bd_sf"/>
</dbReference>
<evidence type="ECO:0000259" key="1">
    <source>
        <dbReference type="PROSITE" id="PS50995"/>
    </source>
</evidence>
<dbReference type="Proteomes" id="UP000295238">
    <property type="component" value="Unassembled WGS sequence"/>
</dbReference>
<dbReference type="OrthoDB" id="2287011at2"/>
<name>A0A4R5UNA7_9HYPH</name>
<feature type="domain" description="HTH marR-type" evidence="1">
    <location>
        <begin position="26"/>
        <end position="157"/>
    </location>
</feature>
<sequence length="162" mass="17343">MSASGGRREMALQFPALAGSAALVDGECFCLNINRAARAMNRRFDDAFRPLGIGSGQFSVMMLLCDDHALSIGQLASRVGCDRTTVTALLKPLLRRGLVEMSVDRRDSRRKCVVLREEGADLLRQALPLWQQLTASIGDAASLEGGGLVAALRSLSSGRHGT</sequence>
<reference evidence="2 3" key="1">
    <citation type="submission" date="2019-03" db="EMBL/GenBank/DDBJ databases">
        <title>Rhizobium sp. nov., an bacterium isolated from biocrust in Mu Us Desert.</title>
        <authorList>
            <person name="Lixiong L."/>
        </authorList>
    </citation>
    <scope>NUCLEOTIDE SEQUENCE [LARGE SCALE GENOMIC DNA]</scope>
    <source>
        <strain evidence="2 3">SPY-1</strain>
    </source>
</reference>
<dbReference type="InterPro" id="IPR000835">
    <property type="entry name" value="HTH_MarR-typ"/>
</dbReference>
<comment type="caution">
    <text evidence="2">The sequence shown here is derived from an EMBL/GenBank/DDBJ whole genome shotgun (WGS) entry which is preliminary data.</text>
</comment>
<protein>
    <submittedName>
        <fullName evidence="2">MarR family transcriptional regulator</fullName>
    </submittedName>
</protein>
<dbReference type="SUPFAM" id="SSF46785">
    <property type="entry name" value="Winged helix' DNA-binding domain"/>
    <property type="match status" value="1"/>
</dbReference>
<dbReference type="PROSITE" id="PS50995">
    <property type="entry name" value="HTH_MARR_2"/>
    <property type="match status" value="1"/>
</dbReference>
<evidence type="ECO:0000313" key="3">
    <source>
        <dbReference type="Proteomes" id="UP000295238"/>
    </source>
</evidence>
<dbReference type="EMBL" id="SMTL01000001">
    <property type="protein sequence ID" value="TDK39224.1"/>
    <property type="molecule type" value="Genomic_DNA"/>
</dbReference>
<dbReference type="Pfam" id="PF01047">
    <property type="entry name" value="MarR"/>
    <property type="match status" value="1"/>
</dbReference>
<dbReference type="InterPro" id="IPR036388">
    <property type="entry name" value="WH-like_DNA-bd_sf"/>
</dbReference>